<gene>
    <name evidence="2" type="ORF">DDW44_22635</name>
</gene>
<feature type="transmembrane region" description="Helical" evidence="1">
    <location>
        <begin position="36"/>
        <end position="55"/>
    </location>
</feature>
<keyword evidence="3" id="KW-1185">Reference proteome</keyword>
<proteinExistence type="predicted"/>
<sequence length="59" mass="6052">MQALLSGLAMYGTVVVLAALALSVRLRKISKVSRGLVALAVIVALLLYGVGKALAEVIS</sequence>
<keyword evidence="1" id="KW-0812">Transmembrane</keyword>
<evidence type="ECO:0000313" key="2">
    <source>
        <dbReference type="EMBL" id="AWI31263.1"/>
    </source>
</evidence>
<protein>
    <submittedName>
        <fullName evidence="2">Uncharacterized protein</fullName>
    </submittedName>
</protein>
<evidence type="ECO:0000313" key="3">
    <source>
        <dbReference type="Proteomes" id="UP000244900"/>
    </source>
</evidence>
<evidence type="ECO:0000256" key="1">
    <source>
        <dbReference type="SAM" id="Phobius"/>
    </source>
</evidence>
<name>A0A2S1SXV4_9ACTN</name>
<keyword evidence="1" id="KW-1133">Transmembrane helix</keyword>
<dbReference type="KEGG" id="stir:DDW44_22635"/>
<dbReference type="AlphaFoldDB" id="A0A2S1SXV4"/>
<reference evidence="2 3" key="1">
    <citation type="submission" date="2018-05" db="EMBL/GenBank/DDBJ databases">
        <title>Complete genome sequence of sponge-derived Streptomyces sp. HNM0039.</title>
        <authorList>
            <person name="Huang X."/>
            <person name="Zhou S."/>
        </authorList>
    </citation>
    <scope>NUCLEOTIDE SEQUENCE [LARGE SCALE GENOMIC DNA]</scope>
    <source>
        <strain evidence="2 3">HNM0039</strain>
    </source>
</reference>
<organism evidence="2 3">
    <name type="scientific">Streptomyces tirandamycinicus</name>
    <dbReference type="NCBI Taxonomy" id="2174846"/>
    <lineage>
        <taxon>Bacteria</taxon>
        <taxon>Bacillati</taxon>
        <taxon>Actinomycetota</taxon>
        <taxon>Actinomycetes</taxon>
        <taxon>Kitasatosporales</taxon>
        <taxon>Streptomycetaceae</taxon>
        <taxon>Streptomyces</taxon>
    </lineage>
</organism>
<dbReference type="Proteomes" id="UP000244900">
    <property type="component" value="Chromosome"/>
</dbReference>
<dbReference type="EMBL" id="CP029188">
    <property type="protein sequence ID" value="AWI31263.1"/>
    <property type="molecule type" value="Genomic_DNA"/>
</dbReference>
<feature type="transmembrane region" description="Helical" evidence="1">
    <location>
        <begin position="6"/>
        <end position="24"/>
    </location>
</feature>
<keyword evidence="1" id="KW-0472">Membrane</keyword>
<accession>A0A2S1SXV4</accession>